<dbReference type="InterPro" id="IPR029063">
    <property type="entry name" value="SAM-dependent_MTases_sf"/>
</dbReference>
<dbReference type="RefSeq" id="WP_005064122.1">
    <property type="nucleotide sequence ID" value="NZ_CP014951.1"/>
</dbReference>
<dbReference type="PANTHER" id="PTHR43619:SF2">
    <property type="entry name" value="S-ADENOSYL-L-METHIONINE-DEPENDENT METHYLTRANSFERASES SUPERFAMILY PROTEIN"/>
    <property type="match status" value="1"/>
</dbReference>
<dbReference type="GO" id="GO:0032259">
    <property type="term" value="P:methylation"/>
    <property type="evidence" value="ECO:0007669"/>
    <property type="project" value="UniProtKB-KW"/>
</dbReference>
<evidence type="ECO:0000256" key="2">
    <source>
        <dbReference type="ARBA" id="ARBA00022679"/>
    </source>
</evidence>
<dbReference type="Proteomes" id="UP000045782">
    <property type="component" value="Unassembled WGS sequence"/>
</dbReference>
<evidence type="ECO:0000313" key="4">
    <source>
        <dbReference type="Proteomes" id="UP000045782"/>
    </source>
</evidence>
<dbReference type="PANTHER" id="PTHR43619">
    <property type="entry name" value="S-ADENOSYL-L-METHIONINE-DEPENDENT METHYLTRANSFERASE YKTD-RELATED"/>
    <property type="match status" value="1"/>
</dbReference>
<evidence type="ECO:0000256" key="1">
    <source>
        <dbReference type="ARBA" id="ARBA00022603"/>
    </source>
</evidence>
<reference evidence="3 4" key="1">
    <citation type="submission" date="2015-03" db="EMBL/GenBank/DDBJ databases">
        <authorList>
            <person name="Murphy D."/>
        </authorList>
    </citation>
    <scope>NUCLEOTIDE SEQUENCE [LARGE SCALE GENOMIC DNA]</scope>
    <source>
        <strain evidence="3 4">PAP088</strain>
    </source>
</reference>
<dbReference type="EMBL" id="CSWP01000007">
    <property type="protein sequence ID" value="CPV63590.1"/>
    <property type="molecule type" value="Genomic_DNA"/>
</dbReference>
<dbReference type="InterPro" id="IPR007213">
    <property type="entry name" value="Ppm1/Ppm2/Tcmp"/>
</dbReference>
<protein>
    <submittedName>
        <fullName evidence="3">Probable O-methyltransferase OmT</fullName>
    </submittedName>
</protein>
<dbReference type="GO" id="GO:0008168">
    <property type="term" value="F:methyltransferase activity"/>
    <property type="evidence" value="ECO:0007669"/>
    <property type="project" value="UniProtKB-KW"/>
</dbReference>
<dbReference type="SUPFAM" id="SSF53335">
    <property type="entry name" value="S-adenosyl-L-methionine-dependent methyltransferases"/>
    <property type="match status" value="1"/>
</dbReference>
<keyword evidence="1 3" id="KW-0489">Methyltransferase</keyword>
<name>A0A0U0ZPX9_9MYCO</name>
<dbReference type="PIRSF" id="PIRSF028177">
    <property type="entry name" value="Polyketide_synth_Omtfrase_TcmP"/>
    <property type="match status" value="1"/>
</dbReference>
<dbReference type="AlphaFoldDB" id="A0A0U0ZPX9"/>
<proteinExistence type="predicted"/>
<keyword evidence="2 3" id="KW-0808">Transferase</keyword>
<evidence type="ECO:0000313" key="3">
    <source>
        <dbReference type="EMBL" id="CPV63590.1"/>
    </source>
</evidence>
<dbReference type="Pfam" id="PF04072">
    <property type="entry name" value="LCM"/>
    <property type="match status" value="1"/>
</dbReference>
<dbReference type="Gene3D" id="3.40.50.150">
    <property type="entry name" value="Vaccinia Virus protein VP39"/>
    <property type="match status" value="1"/>
</dbReference>
<dbReference type="InterPro" id="IPR016874">
    <property type="entry name" value="TcmP-like"/>
</dbReference>
<gene>
    <name evidence="3" type="ORF">ERS075579_03607</name>
</gene>
<sequence length="268" mass="30352">MSGIDVRHLDGVSETALLTLHQRATEAARPDGILDDPMAISLHASVDYDFAHFGRTHQATALRALIFDKATREYLDYHPCATVVALAEGLQTSFWRVDNGRLTWLSVDLEPIVRLRQRLLPRSERLHHCAQSALDYSWMDRVDDSEGVLITAEGLFQYLERDLVFDLISVCAQRFPGGRLVFDSVPKFLSTHSQRGIRLSEQYVVPPMPFSFTANQYDELRAIPGIRSVRELRMPAGRGKVLRWAAPLLYALPGLDRWRAPHTVVEFG</sequence>
<accession>A0A0U0ZPX9</accession>
<organism evidence="3 4">
    <name type="scientific">Mycobacteroides abscessus</name>
    <dbReference type="NCBI Taxonomy" id="36809"/>
    <lineage>
        <taxon>Bacteria</taxon>
        <taxon>Bacillati</taxon>
        <taxon>Actinomycetota</taxon>
        <taxon>Actinomycetes</taxon>
        <taxon>Mycobacteriales</taxon>
        <taxon>Mycobacteriaceae</taxon>
        <taxon>Mycobacteroides</taxon>
    </lineage>
</organism>